<name>A0ABQ9EL33_TEGGR</name>
<dbReference type="Pfam" id="PF00046">
    <property type="entry name" value="Homeodomain"/>
    <property type="match status" value="1"/>
</dbReference>
<feature type="compositionally biased region" description="Basic and acidic residues" evidence="7">
    <location>
        <begin position="72"/>
        <end position="86"/>
    </location>
</feature>
<dbReference type="SUPFAM" id="SSF46689">
    <property type="entry name" value="Homeodomain-like"/>
    <property type="match status" value="1"/>
</dbReference>
<dbReference type="PANTHER" id="PTHR24329">
    <property type="entry name" value="HOMEOBOX PROTEIN ARISTALESS"/>
    <property type="match status" value="1"/>
</dbReference>
<gene>
    <name evidence="10" type="ORF">KUTeg_017448</name>
    <name evidence="11" type="ORF">KUTeg_018169</name>
</gene>
<dbReference type="Pfam" id="PF03826">
    <property type="entry name" value="OAR"/>
    <property type="match status" value="1"/>
</dbReference>
<dbReference type="Gene3D" id="1.10.10.60">
    <property type="entry name" value="Homeodomain-like"/>
    <property type="match status" value="1"/>
</dbReference>
<sequence length="332" mass="37223">MDGEKVSSSTKSRKSFSVDSILGRDNHESKRQKCFVCNSDICHGIQSPPPREENTDCALDDTETSESNFESSPEKIVESRDLKDSDSENEEDLDCSTDNADGDHNCLSSKPRKIRRSRTTFTTYQLHQLERSFEKTQYPDVFTREELAMRLDLSEARVQVWFQNRRAKWRKREKALGRESPNFLQGETSPTLGDLSHIPSAAGYPSPAEMFWSNRMTNLTGMNPMFALQQGNLNNFAAHYMHTKIPFGGLFANYMVNSNSFGVPGVLMGGNLNGLSSASLNTQPLSRISLDTESLDLRRSSIDKLRLKAKEHSVVIDSSPKSSPVDPQLSKA</sequence>
<feature type="DNA-binding region" description="Homeobox" evidence="5">
    <location>
        <begin position="114"/>
        <end position="173"/>
    </location>
</feature>
<dbReference type="PANTHER" id="PTHR24329:SF543">
    <property type="entry name" value="FI01017P-RELATED"/>
    <property type="match status" value="1"/>
</dbReference>
<evidence type="ECO:0000256" key="5">
    <source>
        <dbReference type="PROSITE-ProRule" id="PRU00108"/>
    </source>
</evidence>
<evidence type="ECO:0000313" key="10">
    <source>
        <dbReference type="EMBL" id="KAJ8303865.1"/>
    </source>
</evidence>
<dbReference type="InterPro" id="IPR003654">
    <property type="entry name" value="OAR_dom"/>
</dbReference>
<dbReference type="InterPro" id="IPR009057">
    <property type="entry name" value="Homeodomain-like_sf"/>
</dbReference>
<dbReference type="InterPro" id="IPR001356">
    <property type="entry name" value="HD"/>
</dbReference>
<reference evidence="11 12" key="1">
    <citation type="submission" date="2022-12" db="EMBL/GenBank/DDBJ databases">
        <title>Chromosome-level genome of Tegillarca granosa.</title>
        <authorList>
            <person name="Kim J."/>
        </authorList>
    </citation>
    <scope>NUCLEOTIDE SEQUENCE [LARGE SCALE GENOMIC DNA]</scope>
    <source>
        <strain evidence="11">Teg-2019</strain>
        <tissue evidence="11">Adductor muscle</tissue>
    </source>
</reference>
<dbReference type="Proteomes" id="UP001217089">
    <property type="component" value="Unassembled WGS sequence"/>
</dbReference>
<dbReference type="PROSITE" id="PS50803">
    <property type="entry name" value="OAR"/>
    <property type="match status" value="1"/>
</dbReference>
<evidence type="ECO:0000259" key="8">
    <source>
        <dbReference type="PROSITE" id="PS50071"/>
    </source>
</evidence>
<comment type="subcellular location">
    <subcellularLocation>
        <location evidence="1 5 6">Nucleus</location>
    </subcellularLocation>
</comment>
<dbReference type="EMBL" id="JARBDR010000903">
    <property type="protein sequence ID" value="KAJ8303865.1"/>
    <property type="molecule type" value="Genomic_DNA"/>
</dbReference>
<evidence type="ECO:0000259" key="9">
    <source>
        <dbReference type="PROSITE" id="PS50803"/>
    </source>
</evidence>
<evidence type="ECO:0000256" key="1">
    <source>
        <dbReference type="ARBA" id="ARBA00004123"/>
    </source>
</evidence>
<organism evidence="11 12">
    <name type="scientific">Tegillarca granosa</name>
    <name type="common">Malaysian cockle</name>
    <name type="synonym">Anadara granosa</name>
    <dbReference type="NCBI Taxonomy" id="220873"/>
    <lineage>
        <taxon>Eukaryota</taxon>
        <taxon>Metazoa</taxon>
        <taxon>Spiralia</taxon>
        <taxon>Lophotrochozoa</taxon>
        <taxon>Mollusca</taxon>
        <taxon>Bivalvia</taxon>
        <taxon>Autobranchia</taxon>
        <taxon>Pteriomorphia</taxon>
        <taxon>Arcoida</taxon>
        <taxon>Arcoidea</taxon>
        <taxon>Arcidae</taxon>
        <taxon>Tegillarca</taxon>
    </lineage>
</organism>
<feature type="compositionally biased region" description="Low complexity" evidence="7">
    <location>
        <begin position="1"/>
        <end position="20"/>
    </location>
</feature>
<comment type="caution">
    <text evidence="11">The sequence shown here is derived from an EMBL/GenBank/DDBJ whole genome shotgun (WGS) entry which is preliminary data.</text>
</comment>
<dbReference type="EMBL" id="JARBDR010000903">
    <property type="protein sequence ID" value="KAJ8304586.1"/>
    <property type="molecule type" value="Genomic_DNA"/>
</dbReference>
<keyword evidence="4 5" id="KW-0539">Nucleus</keyword>
<evidence type="ECO:0000313" key="11">
    <source>
        <dbReference type="EMBL" id="KAJ8304586.1"/>
    </source>
</evidence>
<feature type="region of interest" description="Disordered" evidence="7">
    <location>
        <begin position="1"/>
        <end position="23"/>
    </location>
</feature>
<feature type="domain" description="Homeobox" evidence="8">
    <location>
        <begin position="112"/>
        <end position="172"/>
    </location>
</feature>
<dbReference type="InterPro" id="IPR017970">
    <property type="entry name" value="Homeobox_CS"/>
</dbReference>
<dbReference type="PROSITE" id="PS50071">
    <property type="entry name" value="HOMEOBOX_2"/>
    <property type="match status" value="1"/>
</dbReference>
<evidence type="ECO:0000313" key="12">
    <source>
        <dbReference type="Proteomes" id="UP001217089"/>
    </source>
</evidence>
<feature type="region of interest" description="Disordered" evidence="7">
    <location>
        <begin position="313"/>
        <end position="332"/>
    </location>
</feature>
<proteinExistence type="predicted"/>
<protein>
    <submittedName>
        <fullName evidence="11">Uncharacterized protein</fullName>
    </submittedName>
</protein>
<keyword evidence="2 5" id="KW-0238">DNA-binding</keyword>
<dbReference type="CDD" id="cd00086">
    <property type="entry name" value="homeodomain"/>
    <property type="match status" value="1"/>
</dbReference>
<feature type="region of interest" description="Disordered" evidence="7">
    <location>
        <begin position="43"/>
        <end position="109"/>
    </location>
</feature>
<dbReference type="PROSITE" id="PS00027">
    <property type="entry name" value="HOMEOBOX_1"/>
    <property type="match status" value="1"/>
</dbReference>
<feature type="domain" description="OAR" evidence="9">
    <location>
        <begin position="300"/>
        <end position="313"/>
    </location>
</feature>
<evidence type="ECO:0000256" key="2">
    <source>
        <dbReference type="ARBA" id="ARBA00023125"/>
    </source>
</evidence>
<evidence type="ECO:0000256" key="3">
    <source>
        <dbReference type="ARBA" id="ARBA00023155"/>
    </source>
</evidence>
<dbReference type="InterPro" id="IPR050649">
    <property type="entry name" value="Paired_Homeobox_TFs"/>
</dbReference>
<keyword evidence="12" id="KW-1185">Reference proteome</keyword>
<keyword evidence="3 5" id="KW-0371">Homeobox</keyword>
<evidence type="ECO:0000256" key="7">
    <source>
        <dbReference type="SAM" id="MobiDB-lite"/>
    </source>
</evidence>
<evidence type="ECO:0000256" key="6">
    <source>
        <dbReference type="RuleBase" id="RU000682"/>
    </source>
</evidence>
<accession>A0ABQ9EL33</accession>
<dbReference type="SMART" id="SM00389">
    <property type="entry name" value="HOX"/>
    <property type="match status" value="1"/>
</dbReference>
<evidence type="ECO:0000256" key="4">
    <source>
        <dbReference type="ARBA" id="ARBA00023242"/>
    </source>
</evidence>